<dbReference type="PRINTS" id="PR00412">
    <property type="entry name" value="EPOXHYDRLASE"/>
</dbReference>
<protein>
    <submittedName>
        <fullName evidence="3">Alpha/beta hydrolase</fullName>
    </submittedName>
</protein>
<dbReference type="Pfam" id="PF00561">
    <property type="entry name" value="Abhydrolase_1"/>
    <property type="match status" value="1"/>
</dbReference>
<reference evidence="4" key="1">
    <citation type="journal article" date="2019" name="Int. J. Syst. Evol. Microbiol.">
        <title>The Global Catalogue of Microorganisms (GCM) 10K type strain sequencing project: providing services to taxonomists for standard genome sequencing and annotation.</title>
        <authorList>
            <consortium name="The Broad Institute Genomics Platform"/>
            <consortium name="The Broad Institute Genome Sequencing Center for Infectious Disease"/>
            <person name="Wu L."/>
            <person name="Ma J."/>
        </authorList>
    </citation>
    <scope>NUCLEOTIDE SEQUENCE [LARGE SCALE GENOMIC DNA]</scope>
    <source>
        <strain evidence="4">JCM 13850</strain>
    </source>
</reference>
<dbReference type="PRINTS" id="PR00111">
    <property type="entry name" value="ABHYDROLASE"/>
</dbReference>
<proteinExistence type="predicted"/>
<dbReference type="InterPro" id="IPR029058">
    <property type="entry name" value="AB_hydrolase_fold"/>
</dbReference>
<comment type="caution">
    <text evidence="3">The sequence shown here is derived from an EMBL/GenBank/DDBJ whole genome shotgun (WGS) entry which is preliminary data.</text>
</comment>
<evidence type="ECO:0000256" key="1">
    <source>
        <dbReference type="ARBA" id="ARBA00022801"/>
    </source>
</evidence>
<dbReference type="EMBL" id="BAAAMR010000035">
    <property type="protein sequence ID" value="GAA2143055.1"/>
    <property type="molecule type" value="Genomic_DNA"/>
</dbReference>
<keyword evidence="4" id="KW-1185">Reference proteome</keyword>
<dbReference type="InterPro" id="IPR000073">
    <property type="entry name" value="AB_hydrolase_1"/>
</dbReference>
<name>A0ABP5L7N5_9ACTN</name>
<dbReference type="InterPro" id="IPR000639">
    <property type="entry name" value="Epox_hydrolase-like"/>
</dbReference>
<evidence type="ECO:0000313" key="4">
    <source>
        <dbReference type="Proteomes" id="UP001501020"/>
    </source>
</evidence>
<feature type="domain" description="AB hydrolase-1" evidence="2">
    <location>
        <begin position="28"/>
        <end position="147"/>
    </location>
</feature>
<dbReference type="Gene3D" id="3.40.50.1820">
    <property type="entry name" value="alpha/beta hydrolase"/>
    <property type="match status" value="1"/>
</dbReference>
<evidence type="ECO:0000259" key="2">
    <source>
        <dbReference type="Pfam" id="PF00561"/>
    </source>
</evidence>
<dbReference type="PANTHER" id="PTHR43329">
    <property type="entry name" value="EPOXIDE HYDROLASE"/>
    <property type="match status" value="1"/>
</dbReference>
<organism evidence="3 4">
    <name type="scientific">Actinomadura napierensis</name>
    <dbReference type="NCBI Taxonomy" id="267854"/>
    <lineage>
        <taxon>Bacteria</taxon>
        <taxon>Bacillati</taxon>
        <taxon>Actinomycetota</taxon>
        <taxon>Actinomycetes</taxon>
        <taxon>Streptosporangiales</taxon>
        <taxon>Thermomonosporaceae</taxon>
        <taxon>Actinomadura</taxon>
    </lineage>
</organism>
<gene>
    <name evidence="3" type="ORF">GCM10009727_41680</name>
</gene>
<evidence type="ECO:0000313" key="3">
    <source>
        <dbReference type="EMBL" id="GAA2143055.1"/>
    </source>
</evidence>
<dbReference type="GO" id="GO:0016787">
    <property type="term" value="F:hydrolase activity"/>
    <property type="evidence" value="ECO:0007669"/>
    <property type="project" value="UniProtKB-KW"/>
</dbReference>
<dbReference type="Proteomes" id="UP001501020">
    <property type="component" value="Unassembled WGS sequence"/>
</dbReference>
<keyword evidence="1 3" id="KW-0378">Hydrolase</keyword>
<dbReference type="RefSeq" id="WP_344269426.1">
    <property type="nucleotide sequence ID" value="NZ_BAAAMR010000035.1"/>
</dbReference>
<accession>A0ABP5L7N5</accession>
<dbReference type="SUPFAM" id="SSF53474">
    <property type="entry name" value="alpha/beta-Hydrolases"/>
    <property type="match status" value="1"/>
</dbReference>
<sequence length="283" mass="30002">MPLMSAISQRRVAVNGIEVNVAVGGSGPAVLLLHGFPHTWRVWSEVVPELLRHHRVIAPDLRGLGASERADGGYDTANLAADAEGILDALGEPSAAVVAIDAGVPPAFLLALRRPGRVRRLVLMEATLGPLPGAEDFFAGGPPWWFGFHRVPGLAETVLAGNEAGYIGWFLETGTRGRGVPSDVHDDFVRAYTGRDALRCAFSHYRAAPDSARQLQEAAAASRLAMPVMAIGAHPVGDALEGQLRPVADDLTGHLIEDCGHIIPLDRPRELLALLTPFLAGPA</sequence>